<dbReference type="RefSeq" id="XP_003292576.1">
    <property type="nucleotide sequence ID" value="XM_003292528.1"/>
</dbReference>
<evidence type="ECO:0000313" key="3">
    <source>
        <dbReference type="EMBL" id="EGC30903.1"/>
    </source>
</evidence>
<dbReference type="AlphaFoldDB" id="F0ZYS9"/>
<dbReference type="Proteomes" id="UP000001064">
    <property type="component" value="Unassembled WGS sequence"/>
</dbReference>
<dbReference type="eggNOG" id="ENOG502RSTB">
    <property type="taxonomic scope" value="Eukaryota"/>
</dbReference>
<keyword evidence="2" id="KW-0812">Transmembrane</keyword>
<feature type="transmembrane region" description="Helical" evidence="2">
    <location>
        <begin position="76"/>
        <end position="96"/>
    </location>
</feature>
<evidence type="ECO:0000313" key="4">
    <source>
        <dbReference type="Proteomes" id="UP000001064"/>
    </source>
</evidence>
<dbReference type="VEuPathDB" id="AmoebaDB:DICPUDRAFT_157307"/>
<name>F0ZYS9_DICPU</name>
<reference evidence="4" key="1">
    <citation type="journal article" date="2011" name="Genome Biol.">
        <title>Comparative genomics of the social amoebae Dictyostelium discoideum and Dictyostelium purpureum.</title>
        <authorList>
            <consortium name="US DOE Joint Genome Institute (JGI-PGF)"/>
            <person name="Sucgang R."/>
            <person name="Kuo A."/>
            <person name="Tian X."/>
            <person name="Salerno W."/>
            <person name="Parikh A."/>
            <person name="Feasley C.L."/>
            <person name="Dalin E."/>
            <person name="Tu H."/>
            <person name="Huang E."/>
            <person name="Barry K."/>
            <person name="Lindquist E."/>
            <person name="Shapiro H."/>
            <person name="Bruce D."/>
            <person name="Schmutz J."/>
            <person name="Salamov A."/>
            <person name="Fey P."/>
            <person name="Gaudet P."/>
            <person name="Anjard C."/>
            <person name="Babu M.M."/>
            <person name="Basu S."/>
            <person name="Bushmanova Y."/>
            <person name="van der Wel H."/>
            <person name="Katoh-Kurasawa M."/>
            <person name="Dinh C."/>
            <person name="Coutinho P.M."/>
            <person name="Saito T."/>
            <person name="Elias M."/>
            <person name="Schaap P."/>
            <person name="Kay R.R."/>
            <person name="Henrissat B."/>
            <person name="Eichinger L."/>
            <person name="Rivero F."/>
            <person name="Putnam N.H."/>
            <person name="West C.M."/>
            <person name="Loomis W.F."/>
            <person name="Chisholm R.L."/>
            <person name="Shaulsky G."/>
            <person name="Strassmann J.E."/>
            <person name="Queller D.C."/>
            <person name="Kuspa A."/>
            <person name="Grigoriev I.V."/>
        </authorList>
    </citation>
    <scope>NUCLEOTIDE SEQUENCE [LARGE SCALE GENOMIC DNA]</scope>
    <source>
        <strain evidence="4">QSDP1</strain>
    </source>
</reference>
<protein>
    <recommendedName>
        <fullName evidence="5">EamA domain-containing protein</fullName>
    </recommendedName>
</protein>
<evidence type="ECO:0000256" key="1">
    <source>
        <dbReference type="SAM" id="MobiDB-lite"/>
    </source>
</evidence>
<dbReference type="EMBL" id="GL871292">
    <property type="protein sequence ID" value="EGC30903.1"/>
    <property type="molecule type" value="Genomic_DNA"/>
</dbReference>
<feature type="transmembrane region" description="Helical" evidence="2">
    <location>
        <begin position="136"/>
        <end position="153"/>
    </location>
</feature>
<feature type="transmembrane region" description="Helical" evidence="2">
    <location>
        <begin position="108"/>
        <end position="130"/>
    </location>
</feature>
<keyword evidence="4" id="KW-1185">Reference proteome</keyword>
<dbReference type="SUPFAM" id="SSF103481">
    <property type="entry name" value="Multidrug resistance efflux transporter EmrE"/>
    <property type="match status" value="1"/>
</dbReference>
<dbReference type="OrthoDB" id="5854584at2759"/>
<keyword evidence="2" id="KW-1133">Transmembrane helix</keyword>
<evidence type="ECO:0000256" key="2">
    <source>
        <dbReference type="SAM" id="Phobius"/>
    </source>
</evidence>
<evidence type="ECO:0008006" key="5">
    <source>
        <dbReference type="Google" id="ProtNLM"/>
    </source>
</evidence>
<dbReference type="PANTHER" id="PTHR31965:SF1">
    <property type="entry name" value="TRANSMEMBRANE PROTEIN 42"/>
    <property type="match status" value="1"/>
</dbReference>
<feature type="region of interest" description="Disordered" evidence="1">
    <location>
        <begin position="1"/>
        <end position="25"/>
    </location>
</feature>
<dbReference type="InterPro" id="IPR037185">
    <property type="entry name" value="EmrE-like"/>
</dbReference>
<dbReference type="Gene3D" id="1.10.3730.20">
    <property type="match status" value="1"/>
</dbReference>
<organism evidence="3 4">
    <name type="scientific">Dictyostelium purpureum</name>
    <name type="common">Slime mold</name>
    <dbReference type="NCBI Taxonomy" id="5786"/>
    <lineage>
        <taxon>Eukaryota</taxon>
        <taxon>Amoebozoa</taxon>
        <taxon>Evosea</taxon>
        <taxon>Eumycetozoa</taxon>
        <taxon>Dictyostelia</taxon>
        <taxon>Dictyosteliales</taxon>
        <taxon>Dictyosteliaceae</taxon>
        <taxon>Dictyostelium</taxon>
    </lineage>
</organism>
<dbReference type="KEGG" id="dpp:DICPUDRAFT_157307"/>
<dbReference type="OMA" id="QIALWWV"/>
<feature type="transmembrane region" description="Helical" evidence="2">
    <location>
        <begin position="39"/>
        <end position="60"/>
    </location>
</feature>
<accession>F0ZYS9</accession>
<dbReference type="GeneID" id="10508447"/>
<sequence length="169" mass="19001">MKKTSVSKNKNSKNDDEQTSKSVKTKTSNNLKTNLKLSFIYSMIGGVFASFSSVCGKIALDSTFLTQYVSSDQIDLIARVIGFASIFICTTMQWRYAAKGMDLASSTVTSTVITTSSNFFFTAFFGWLFFKENLSLKWWLGASLIMMGLFFMNSDDINEQKEKPKNKKN</sequence>
<dbReference type="InterPro" id="IPR039632">
    <property type="entry name" value="TMEM42"/>
</dbReference>
<keyword evidence="2" id="KW-0472">Membrane</keyword>
<gene>
    <name evidence="3" type="ORF">DICPUDRAFT_157307</name>
</gene>
<dbReference type="PANTHER" id="PTHR31965">
    <property type="entry name" value="TRANSMEMBRANE PROTEIN 42"/>
    <property type="match status" value="1"/>
</dbReference>
<proteinExistence type="predicted"/>
<dbReference type="InParanoid" id="F0ZYS9"/>